<dbReference type="PANTHER" id="PTHR14132">
    <property type="entry name" value="SODIUM/POTASSIUM-TRANSPORTING ATPASE SUBUNIT GAMMA"/>
    <property type="match status" value="1"/>
</dbReference>
<dbReference type="GO" id="GO:0016323">
    <property type="term" value="C:basolateral plasma membrane"/>
    <property type="evidence" value="ECO:0007669"/>
    <property type="project" value="UniProtKB-SubCell"/>
</dbReference>
<evidence type="ECO:0000256" key="1">
    <source>
        <dbReference type="ARBA" id="ARBA00004167"/>
    </source>
</evidence>
<dbReference type="PANTHER" id="PTHR14132:SF14">
    <property type="entry name" value="FXYD DOMAIN-CONTAINING ION TRANSPORT REGULATOR 5"/>
    <property type="match status" value="1"/>
</dbReference>
<dbReference type="GO" id="GO:0006814">
    <property type="term" value="P:sodium ion transport"/>
    <property type="evidence" value="ECO:0007669"/>
    <property type="project" value="UniProtKB-KW"/>
</dbReference>
<dbReference type="PROSITE" id="PS01310">
    <property type="entry name" value="FXYD"/>
    <property type="match status" value="1"/>
</dbReference>
<reference evidence="10" key="2">
    <citation type="submission" date="2025-05" db="UniProtKB">
        <authorList>
            <consortium name="RefSeq"/>
        </authorList>
    </citation>
    <scope>NUCLEOTIDE SEQUENCE [LARGE SCALE GENOMIC DNA]</scope>
</reference>
<evidence type="ECO:0000313" key="11">
    <source>
        <dbReference type="RefSeq" id="XP_025866171.2"/>
    </source>
</evidence>
<feature type="compositionally biased region" description="Low complexity" evidence="9">
    <location>
        <begin position="12"/>
        <end position="25"/>
    </location>
</feature>
<feature type="compositionally biased region" description="Low complexity" evidence="9">
    <location>
        <begin position="49"/>
        <end position="58"/>
    </location>
</feature>
<feature type="region of interest" description="Disordered" evidence="9">
    <location>
        <begin position="1"/>
        <end position="85"/>
    </location>
</feature>
<feature type="region of interest" description="Disordered" evidence="9">
    <location>
        <begin position="210"/>
        <end position="258"/>
    </location>
</feature>
<dbReference type="CTD" id="53827"/>
<dbReference type="Pfam" id="PF02038">
    <property type="entry name" value="ATP1G1_PLM_MAT8"/>
    <property type="match status" value="1"/>
</dbReference>
<proteinExistence type="inferred from homology"/>
<keyword evidence="5 8" id="KW-1133">Transmembrane helix</keyword>
<dbReference type="STRING" id="9627.ENSVVUP00000020730"/>
<evidence type="ECO:0000256" key="8">
    <source>
        <dbReference type="RuleBase" id="RU364131"/>
    </source>
</evidence>
<dbReference type="CDD" id="cd20323">
    <property type="entry name" value="FXYD_FXYD5"/>
    <property type="match status" value="1"/>
</dbReference>
<protein>
    <recommendedName>
        <fullName evidence="8">FXYD domain-containing ion transport regulator</fullName>
    </recommendedName>
</protein>
<keyword evidence="7 8" id="KW-0472">Membrane</keyword>
<keyword evidence="10" id="KW-1185">Reference proteome</keyword>
<name>A0A3Q7TLJ4_VULVU</name>
<dbReference type="RefSeq" id="XP_025866171.2">
    <property type="nucleotide sequence ID" value="XM_026010386.2"/>
</dbReference>
<dbReference type="KEGG" id="vvp:112928554"/>
<evidence type="ECO:0000256" key="3">
    <source>
        <dbReference type="ARBA" id="ARBA00022448"/>
    </source>
</evidence>
<reference evidence="11" key="3">
    <citation type="submission" date="2025-08" db="UniProtKB">
        <authorList>
            <consortium name="RefSeq"/>
        </authorList>
    </citation>
    <scope>IDENTIFICATION</scope>
    <source>
        <tissue evidence="11">Cell line</tissue>
    </source>
</reference>
<dbReference type="InterPro" id="IPR047297">
    <property type="entry name" value="FXYD_motif"/>
</dbReference>
<evidence type="ECO:0000313" key="10">
    <source>
        <dbReference type="Proteomes" id="UP001652641"/>
    </source>
</evidence>
<dbReference type="InterPro" id="IPR000272">
    <property type="entry name" value="Ion-transport_regulator_FXYD"/>
</dbReference>
<evidence type="ECO:0000256" key="7">
    <source>
        <dbReference type="ARBA" id="ARBA00023136"/>
    </source>
</evidence>
<keyword evidence="4 8" id="KW-0812">Transmembrane</keyword>
<gene>
    <name evidence="11" type="primary">FXYD5</name>
</gene>
<evidence type="ECO:0000256" key="2">
    <source>
        <dbReference type="ARBA" id="ARBA00005948"/>
    </source>
</evidence>
<feature type="region of interest" description="Disordered" evidence="9">
    <location>
        <begin position="146"/>
        <end position="172"/>
    </location>
</feature>
<dbReference type="Gene3D" id="1.20.5.780">
    <property type="entry name" value="Single helix bin"/>
    <property type="match status" value="1"/>
</dbReference>
<dbReference type="AlphaFoldDB" id="A0A3Q7TLJ4"/>
<dbReference type="GO" id="GO:0006813">
    <property type="term" value="P:potassium ion transport"/>
    <property type="evidence" value="ECO:0007669"/>
    <property type="project" value="UniProtKB-KW"/>
</dbReference>
<sequence>MTTPQRARVHPGSGDSGLQLLGSGSPAPAPQDPHRWAEAAARPPPLPPVALSVSPSCSHRGLRSQETREEMTEPVSVPARQRSPGHTLRPAAAAAALCPRGCRLGTPSSDMSLSGHLCLLTIVGLILPSRGQILKETTSISPADLTSVNTNALTPPVPDTVHREPQSTPRMGLQTSGITWEQMEGTQTPQPPEASELLAADGAMATTMTTGKSSLRATPSPEPTKGTTLSKRQSPGRDIRRDPPVGPTGSSEDDPFSYDEDTLRKRGLLVAAVLFITGIVILTSGKCRRLPQLCRNYNR</sequence>
<dbReference type="GO" id="GO:0017080">
    <property type="term" value="F:sodium channel regulator activity"/>
    <property type="evidence" value="ECO:0007669"/>
    <property type="project" value="TreeGrafter"/>
</dbReference>
<dbReference type="GO" id="GO:0043269">
    <property type="term" value="P:regulation of monoatomic ion transport"/>
    <property type="evidence" value="ECO:0007669"/>
    <property type="project" value="InterPro"/>
</dbReference>
<organism evidence="10 11">
    <name type="scientific">Vulpes vulpes</name>
    <name type="common">Red fox</name>
    <dbReference type="NCBI Taxonomy" id="9627"/>
    <lineage>
        <taxon>Eukaryota</taxon>
        <taxon>Metazoa</taxon>
        <taxon>Chordata</taxon>
        <taxon>Craniata</taxon>
        <taxon>Vertebrata</taxon>
        <taxon>Euteleostomi</taxon>
        <taxon>Mammalia</taxon>
        <taxon>Eutheria</taxon>
        <taxon>Laurasiatheria</taxon>
        <taxon>Carnivora</taxon>
        <taxon>Caniformia</taxon>
        <taxon>Canidae</taxon>
        <taxon>Vulpes</taxon>
    </lineage>
</organism>
<dbReference type="Proteomes" id="UP001652641">
    <property type="component" value="Chromosome 1"/>
</dbReference>
<reference key="1">
    <citation type="submission" date="2019-01" db="UniProtKB">
        <authorList>
            <consortium name="RefSeq"/>
        </authorList>
    </citation>
    <scope>IDENTIFICATION</scope>
</reference>
<accession>A0A3Q7TLJ4</accession>
<feature type="transmembrane region" description="Helical" evidence="8">
    <location>
        <begin position="267"/>
        <end position="285"/>
    </location>
</feature>
<comment type="subcellular location">
    <subcellularLocation>
        <location evidence="1">Membrane</location>
        <topology evidence="1">Single-pass membrane protein</topology>
    </subcellularLocation>
</comment>
<evidence type="ECO:0000256" key="5">
    <source>
        <dbReference type="ARBA" id="ARBA00022989"/>
    </source>
</evidence>
<keyword evidence="6 8" id="KW-0406">Ion transport</keyword>
<dbReference type="GeneID" id="112928554"/>
<evidence type="ECO:0000256" key="9">
    <source>
        <dbReference type="SAM" id="MobiDB-lite"/>
    </source>
</evidence>
<evidence type="ECO:0000256" key="4">
    <source>
        <dbReference type="ARBA" id="ARBA00022692"/>
    </source>
</evidence>
<comment type="similarity">
    <text evidence="2 8">Belongs to the FXYD family.</text>
</comment>
<keyword evidence="3 8" id="KW-0813">Transport</keyword>
<evidence type="ECO:0000256" key="6">
    <source>
        <dbReference type="ARBA" id="ARBA00023065"/>
    </source>
</evidence>